<organism evidence="2 3">
    <name type="scientific">Piscinibacter koreensis</name>
    <dbReference type="NCBI Taxonomy" id="2742824"/>
    <lineage>
        <taxon>Bacteria</taxon>
        <taxon>Pseudomonadati</taxon>
        <taxon>Pseudomonadota</taxon>
        <taxon>Betaproteobacteria</taxon>
        <taxon>Burkholderiales</taxon>
        <taxon>Sphaerotilaceae</taxon>
        <taxon>Piscinibacter</taxon>
    </lineage>
</organism>
<proteinExistence type="predicted"/>
<gene>
    <name evidence="2" type="ORF">HQN59_14145</name>
</gene>
<feature type="region of interest" description="Disordered" evidence="1">
    <location>
        <begin position="1"/>
        <end position="30"/>
    </location>
</feature>
<accession>A0A7Y6TXA6</accession>
<dbReference type="AlphaFoldDB" id="A0A7Y6TXA6"/>
<evidence type="ECO:0000313" key="2">
    <source>
        <dbReference type="EMBL" id="NUZ06902.1"/>
    </source>
</evidence>
<dbReference type="EMBL" id="JABWMJ010000006">
    <property type="protein sequence ID" value="NUZ06902.1"/>
    <property type="molecule type" value="Genomic_DNA"/>
</dbReference>
<dbReference type="RefSeq" id="WP_176069751.1">
    <property type="nucleotide sequence ID" value="NZ_JABWMJ010000006.1"/>
</dbReference>
<keyword evidence="3" id="KW-1185">Reference proteome</keyword>
<name>A0A7Y6TXA6_9BURK</name>
<comment type="caution">
    <text evidence="2">The sequence shown here is derived from an EMBL/GenBank/DDBJ whole genome shotgun (WGS) entry which is preliminary data.</text>
</comment>
<evidence type="ECO:0000313" key="3">
    <source>
        <dbReference type="Proteomes" id="UP000529637"/>
    </source>
</evidence>
<sequence length="75" mass="7798">MTTHVQPRSGSLLGSGATAPRPTASSRSTAQRVWRALEALGAERAAGEMRRAAALYGLNRPALAAVLRAAAARRS</sequence>
<evidence type="ECO:0000256" key="1">
    <source>
        <dbReference type="SAM" id="MobiDB-lite"/>
    </source>
</evidence>
<dbReference type="Proteomes" id="UP000529637">
    <property type="component" value="Unassembled WGS sequence"/>
</dbReference>
<protein>
    <submittedName>
        <fullName evidence="2">Uncharacterized protein</fullName>
    </submittedName>
</protein>
<reference evidence="2 3" key="1">
    <citation type="submission" date="2020-06" db="EMBL/GenBank/DDBJ databases">
        <title>Schlegella sp. ID0723 isolated from air conditioner.</title>
        <authorList>
            <person name="Kim D.Y."/>
            <person name="Kim D.-U."/>
        </authorList>
    </citation>
    <scope>NUCLEOTIDE SEQUENCE [LARGE SCALE GENOMIC DNA]</scope>
    <source>
        <strain evidence="2 3">ID0723</strain>
    </source>
</reference>